<evidence type="ECO:0000256" key="2">
    <source>
        <dbReference type="SAM" id="Phobius"/>
    </source>
</evidence>
<evidence type="ECO:0000313" key="4">
    <source>
        <dbReference type="Proteomes" id="UP001501845"/>
    </source>
</evidence>
<dbReference type="Pfam" id="PF06240">
    <property type="entry name" value="COXG"/>
    <property type="match status" value="1"/>
</dbReference>
<protein>
    <recommendedName>
        <fullName evidence="5">Carbon monoxide dehydrogenase</fullName>
    </recommendedName>
</protein>
<evidence type="ECO:0008006" key="5">
    <source>
        <dbReference type="Google" id="ProtNLM"/>
    </source>
</evidence>
<evidence type="ECO:0000313" key="3">
    <source>
        <dbReference type="EMBL" id="GAA4149584.1"/>
    </source>
</evidence>
<dbReference type="SUPFAM" id="SSF55961">
    <property type="entry name" value="Bet v1-like"/>
    <property type="match status" value="1"/>
</dbReference>
<organism evidence="3 4">
    <name type="scientific">Streptomyces tunisiensis</name>
    <dbReference type="NCBI Taxonomy" id="948699"/>
    <lineage>
        <taxon>Bacteria</taxon>
        <taxon>Bacillati</taxon>
        <taxon>Actinomycetota</taxon>
        <taxon>Actinomycetes</taxon>
        <taxon>Kitasatosporales</taxon>
        <taxon>Streptomycetaceae</taxon>
        <taxon>Streptomyces</taxon>
    </lineage>
</organism>
<gene>
    <name evidence="3" type="ORF">GCM10022285_58950</name>
</gene>
<reference evidence="4" key="1">
    <citation type="journal article" date="2019" name="Int. J. Syst. Evol. Microbiol.">
        <title>The Global Catalogue of Microorganisms (GCM) 10K type strain sequencing project: providing services to taxonomists for standard genome sequencing and annotation.</title>
        <authorList>
            <consortium name="The Broad Institute Genomics Platform"/>
            <consortium name="The Broad Institute Genome Sequencing Center for Infectious Disease"/>
            <person name="Wu L."/>
            <person name="Ma J."/>
        </authorList>
    </citation>
    <scope>NUCLEOTIDE SEQUENCE [LARGE SCALE GENOMIC DNA]</scope>
    <source>
        <strain evidence="4">JCM 17589</strain>
    </source>
</reference>
<evidence type="ECO:0000256" key="1">
    <source>
        <dbReference type="SAM" id="MobiDB-lite"/>
    </source>
</evidence>
<dbReference type="EMBL" id="BAABBU010000035">
    <property type="protein sequence ID" value="GAA4149584.1"/>
    <property type="molecule type" value="Genomic_DNA"/>
</dbReference>
<name>A0ABP7Z8C8_9ACTN</name>
<keyword evidence="2" id="KW-1133">Transmembrane helix</keyword>
<keyword evidence="2" id="KW-0812">Transmembrane</keyword>
<dbReference type="PANTHER" id="PTHR38588:SF1">
    <property type="entry name" value="BLL0334 PROTEIN"/>
    <property type="match status" value="1"/>
</dbReference>
<dbReference type="InterPro" id="IPR010419">
    <property type="entry name" value="CO_DH_gsu"/>
</dbReference>
<feature type="compositionally biased region" description="Low complexity" evidence="1">
    <location>
        <begin position="307"/>
        <end position="350"/>
    </location>
</feature>
<comment type="caution">
    <text evidence="3">The sequence shown here is derived from an EMBL/GenBank/DDBJ whole genome shotgun (WGS) entry which is preliminary data.</text>
</comment>
<feature type="transmembrane region" description="Helical" evidence="2">
    <location>
        <begin position="492"/>
        <end position="511"/>
    </location>
</feature>
<sequence length="515" mass="51604">MRYGVAWVGSALMEHEVFVPVEAQRLREVLDDPARVARAVPGLQHDAGAEPVTGRLKVRIGGSSITYRGSVRVSAQDDGVYAVEGEASESRGDGTVRLSLRLTLRPADAGTALVVTGTATADGRVTDLPQDAVTSAVTRLLNRFAENLATAAEEPAPPDSPEQLMAGDAAEDAQGPQESPEQLTAGDAAENTPGPPEPPEQLAVGGAEDAQGLLESPEQLGAGDAAEDAPGLRESPEQLGAGDAAEDAQGPRESPEQLAAGDAAEDAQGPPESPEQLAVGDFEPGATTDFETTPDAEDAPPPPPQQPSDTVPDTPSEPATASGPSAEGGPAAGTTPAPEGASGPGTEPGPDAVSGPEGDASPGTEPASDTTPAPEGDGQGGESAPDAVPGPGAGTGPEPASPRDAESAPEPEASGTGPVPPTPEPLDAEFGGGIDGRPLPGDDDDDSLAEAAHARRTMIGRSAEEVDHAPPRGRYAPVPAPQTVASSAPLRWAAPAAALAVASAVVAIRALRRRR</sequence>
<dbReference type="PANTHER" id="PTHR38588">
    <property type="entry name" value="BLL0334 PROTEIN"/>
    <property type="match status" value="1"/>
</dbReference>
<feature type="region of interest" description="Disordered" evidence="1">
    <location>
        <begin position="151"/>
        <end position="480"/>
    </location>
</feature>
<keyword evidence="2" id="KW-0472">Membrane</keyword>
<accession>A0ABP7Z8C8</accession>
<proteinExistence type="predicted"/>
<keyword evidence="4" id="KW-1185">Reference proteome</keyword>
<dbReference type="Proteomes" id="UP001501845">
    <property type="component" value="Unassembled WGS sequence"/>
</dbReference>
<dbReference type="InterPro" id="IPR023393">
    <property type="entry name" value="START-like_dom_sf"/>
</dbReference>
<dbReference type="Gene3D" id="3.30.530.20">
    <property type="match status" value="1"/>
</dbReference>